<dbReference type="InterPro" id="IPR006218">
    <property type="entry name" value="DAHP1/KDSA"/>
</dbReference>
<accession>A0A1Y5RS70</accession>
<evidence type="ECO:0000256" key="5">
    <source>
        <dbReference type="ARBA" id="ARBA00022490"/>
    </source>
</evidence>
<comment type="pathway">
    <text evidence="2">Bacterial outer membrane biogenesis; lipopolysaccharide biosynthesis.</text>
</comment>
<organism evidence="10 11">
    <name type="scientific">Roseovarius litorisediminis</name>
    <dbReference type="NCBI Taxonomy" id="1312363"/>
    <lineage>
        <taxon>Bacteria</taxon>
        <taxon>Pseudomonadati</taxon>
        <taxon>Pseudomonadota</taxon>
        <taxon>Alphaproteobacteria</taxon>
        <taxon>Rhodobacterales</taxon>
        <taxon>Roseobacteraceae</taxon>
        <taxon>Roseovarius</taxon>
    </lineage>
</organism>
<dbReference type="HAMAP" id="MF_00056">
    <property type="entry name" value="KDO8P_synth"/>
    <property type="match status" value="1"/>
</dbReference>
<dbReference type="UniPathway" id="UPA00030"/>
<comment type="catalytic activity">
    <reaction evidence="7 8">
        <text>D-arabinose 5-phosphate + phosphoenolpyruvate + H2O = 3-deoxy-alpha-D-manno-2-octulosonate-8-phosphate + phosphate</text>
        <dbReference type="Rhea" id="RHEA:14053"/>
        <dbReference type="ChEBI" id="CHEBI:15377"/>
        <dbReference type="ChEBI" id="CHEBI:43474"/>
        <dbReference type="ChEBI" id="CHEBI:57693"/>
        <dbReference type="ChEBI" id="CHEBI:58702"/>
        <dbReference type="ChEBI" id="CHEBI:85985"/>
        <dbReference type="EC" id="2.5.1.55"/>
    </reaction>
</comment>
<dbReference type="GO" id="GO:0005737">
    <property type="term" value="C:cytoplasm"/>
    <property type="evidence" value="ECO:0007669"/>
    <property type="project" value="UniProtKB-SubCell"/>
</dbReference>
<dbReference type="OrthoDB" id="9776934at2"/>
<comment type="subcellular location">
    <subcellularLocation>
        <location evidence="1 8">Cytoplasm</location>
    </subcellularLocation>
</comment>
<dbReference type="Proteomes" id="UP000193827">
    <property type="component" value="Unassembled WGS sequence"/>
</dbReference>
<evidence type="ECO:0000256" key="1">
    <source>
        <dbReference type="ARBA" id="ARBA00004496"/>
    </source>
</evidence>
<dbReference type="NCBIfam" id="NF003543">
    <property type="entry name" value="PRK05198.1"/>
    <property type="match status" value="1"/>
</dbReference>
<keyword evidence="11" id="KW-1185">Reference proteome</keyword>
<evidence type="ECO:0000256" key="4">
    <source>
        <dbReference type="ARBA" id="ARBA00010499"/>
    </source>
</evidence>
<keyword evidence="8" id="KW-0448">Lipopolysaccharide biosynthesis</keyword>
<dbReference type="InterPro" id="IPR013785">
    <property type="entry name" value="Aldolase_TIM"/>
</dbReference>
<dbReference type="EMBL" id="FWFL01000002">
    <property type="protein sequence ID" value="SLN23130.1"/>
    <property type="molecule type" value="Genomic_DNA"/>
</dbReference>
<dbReference type="NCBIfam" id="TIGR01362">
    <property type="entry name" value="KDO8P_synth"/>
    <property type="match status" value="1"/>
</dbReference>
<dbReference type="SUPFAM" id="SSF51569">
    <property type="entry name" value="Aldolase"/>
    <property type="match status" value="1"/>
</dbReference>
<name>A0A1Y5RS70_9RHOB</name>
<proteinExistence type="inferred from homology"/>
<dbReference type="PANTHER" id="PTHR21057">
    <property type="entry name" value="PHOSPHO-2-DEHYDRO-3-DEOXYHEPTONATE ALDOLASE"/>
    <property type="match status" value="1"/>
</dbReference>
<comment type="similarity">
    <text evidence="4 8">Belongs to the KdsA family.</text>
</comment>
<evidence type="ECO:0000256" key="6">
    <source>
        <dbReference type="ARBA" id="ARBA00022679"/>
    </source>
</evidence>
<evidence type="ECO:0000313" key="10">
    <source>
        <dbReference type="EMBL" id="SLN23130.1"/>
    </source>
</evidence>
<dbReference type="InterPro" id="IPR006269">
    <property type="entry name" value="KDO8P_synthase"/>
</dbReference>
<dbReference type="RefSeq" id="WP_085891260.1">
    <property type="nucleotide sequence ID" value="NZ_FWFL01000002.1"/>
</dbReference>
<reference evidence="10 11" key="1">
    <citation type="submission" date="2017-03" db="EMBL/GenBank/DDBJ databases">
        <authorList>
            <person name="Afonso C.L."/>
            <person name="Miller P.J."/>
            <person name="Scott M.A."/>
            <person name="Spackman E."/>
            <person name="Goraichik I."/>
            <person name="Dimitrov K.M."/>
            <person name="Suarez D.L."/>
            <person name="Swayne D.E."/>
        </authorList>
    </citation>
    <scope>NUCLEOTIDE SEQUENCE [LARGE SCALE GENOMIC DNA]</scope>
    <source>
        <strain evidence="10 11">CECT 8287</strain>
    </source>
</reference>
<evidence type="ECO:0000256" key="7">
    <source>
        <dbReference type="ARBA" id="ARBA00049112"/>
    </source>
</evidence>
<gene>
    <name evidence="8 10" type="primary">kdsA</name>
    <name evidence="10" type="ORF">PEL8287_01026</name>
</gene>
<evidence type="ECO:0000313" key="11">
    <source>
        <dbReference type="Proteomes" id="UP000193827"/>
    </source>
</evidence>
<dbReference type="AlphaFoldDB" id="A0A1Y5RS70"/>
<evidence type="ECO:0000259" key="9">
    <source>
        <dbReference type="Pfam" id="PF00793"/>
    </source>
</evidence>
<dbReference type="Gene3D" id="3.20.20.70">
    <property type="entry name" value="Aldolase class I"/>
    <property type="match status" value="1"/>
</dbReference>
<comment type="pathway">
    <text evidence="3 8">Carbohydrate biosynthesis; 3-deoxy-D-manno-octulosonate biosynthesis; 3-deoxy-D-manno-octulosonate from D-ribulose 5-phosphate: step 2/3.</text>
</comment>
<protein>
    <recommendedName>
        <fullName evidence="8">2-dehydro-3-deoxyphosphooctonate aldolase</fullName>
        <ecNumber evidence="8">2.5.1.55</ecNumber>
    </recommendedName>
    <alternativeName>
        <fullName evidence="8">3-deoxy-D-manno-octulosonic acid 8-phosphate synthase</fullName>
    </alternativeName>
    <alternativeName>
        <fullName evidence="8">KDO-8-phosphate synthase</fullName>
        <shortName evidence="8">KDO 8-P synthase</shortName>
        <shortName evidence="8">KDOPS</shortName>
    </alternativeName>
    <alternativeName>
        <fullName evidence="8">Phospho-2-dehydro-3-deoxyoctonate aldolase</fullName>
    </alternativeName>
</protein>
<dbReference type="Pfam" id="PF00793">
    <property type="entry name" value="DAHP_synth_1"/>
    <property type="match status" value="1"/>
</dbReference>
<evidence type="ECO:0000256" key="3">
    <source>
        <dbReference type="ARBA" id="ARBA00004845"/>
    </source>
</evidence>
<dbReference type="EC" id="2.5.1.55" evidence="8"/>
<evidence type="ECO:0000256" key="2">
    <source>
        <dbReference type="ARBA" id="ARBA00004756"/>
    </source>
</evidence>
<dbReference type="GO" id="GO:0008676">
    <property type="term" value="F:3-deoxy-8-phosphooctulonate synthase activity"/>
    <property type="evidence" value="ECO:0007669"/>
    <property type="project" value="UniProtKB-UniRule"/>
</dbReference>
<sequence length="277" mass="29195">MKQVEFAGLHVGNNQPLTVIAGPCQLESVDHAQMIAGTMAEACKAAGAQFIFKGSFDKANRTSLKGKRGLGQDEGLKVMQAVKDALGVPVLTDVHLPDQCAAVAQVCDVLQIPAFLCRQTDLLLAAGETGAVINVKKGQFLAPWDMPNVVSKLESTGNTKILLTERGTSFGYNTLVTDMRALPQMAATGYPVVMDATHSVQQPGGMGGSSGGQREFAPVMARAAVSLGIAAVFIETHEDPDSAPSDGPNMIPLSQMPHLIATLMRFDLLAKENPIAI</sequence>
<dbReference type="GO" id="GO:0019294">
    <property type="term" value="P:keto-3-deoxy-D-manno-octulosonic acid biosynthetic process"/>
    <property type="evidence" value="ECO:0007669"/>
    <property type="project" value="UniProtKB-UniRule"/>
</dbReference>
<keyword evidence="6 8" id="KW-0808">Transferase</keyword>
<keyword evidence="5 8" id="KW-0963">Cytoplasm</keyword>
<feature type="domain" description="DAHP synthetase I/KDSA" evidence="9">
    <location>
        <begin position="9"/>
        <end position="257"/>
    </location>
</feature>
<dbReference type="UniPathway" id="UPA00357">
    <property type="reaction ID" value="UER00474"/>
</dbReference>
<evidence type="ECO:0000256" key="8">
    <source>
        <dbReference type="HAMAP-Rule" id="MF_00056"/>
    </source>
</evidence>